<gene>
    <name evidence="1" type="ORF">RVR_4666</name>
</gene>
<name>A0A7U3UTS1_9ACTN</name>
<proteinExistence type="predicted"/>
<evidence type="ECO:0000313" key="2">
    <source>
        <dbReference type="Proteomes" id="UP000595703"/>
    </source>
</evidence>
<dbReference type="AlphaFoldDB" id="A0A7U3UTS1"/>
<reference evidence="1 2" key="4">
    <citation type="journal article" date="2020" name="Sci. Rep.">
        <title>beta-carboline chemical signals induce reveromycin production through a LuxR family regulator in Streptomyces sp. SN-593.</title>
        <authorList>
            <person name="Panthee S."/>
            <person name="Kito N."/>
            <person name="Hayashi T."/>
            <person name="Shimizu T."/>
            <person name="Ishikawa J."/>
            <person name="Hamamoto H."/>
            <person name="Osada H."/>
            <person name="Takahashi S."/>
        </authorList>
    </citation>
    <scope>NUCLEOTIDE SEQUENCE [LARGE SCALE GENOMIC DNA]</scope>
    <source>
        <strain evidence="1 2">SN-593</strain>
    </source>
</reference>
<dbReference type="KEGG" id="arev:RVR_4666"/>
<protein>
    <submittedName>
        <fullName evidence="1">Uncharacterized protein</fullName>
    </submittedName>
</protein>
<reference evidence="1 2" key="3">
    <citation type="journal article" date="2011" name="Nat. Chem. Biol.">
        <title>Reveromycin A biosynthesis uses RevG and RevJ for stereospecific spiroacetal formation.</title>
        <authorList>
            <person name="Takahashi S."/>
            <person name="Toyoda A."/>
            <person name="Sekiyama Y."/>
            <person name="Takagi H."/>
            <person name="Nogawa T."/>
            <person name="Uramoto M."/>
            <person name="Suzuki R."/>
            <person name="Koshino H."/>
            <person name="Kumano T."/>
            <person name="Panthee S."/>
            <person name="Dairi T."/>
            <person name="Ishikawa J."/>
            <person name="Ikeda H."/>
            <person name="Sakaki Y."/>
            <person name="Osada H."/>
        </authorList>
    </citation>
    <scope>NUCLEOTIDE SEQUENCE [LARGE SCALE GENOMIC DNA]</scope>
    <source>
        <strain evidence="1 2">SN-593</strain>
    </source>
</reference>
<evidence type="ECO:0000313" key="1">
    <source>
        <dbReference type="EMBL" id="BBA98476.1"/>
    </source>
</evidence>
<accession>A0A7U3UTS1</accession>
<reference evidence="1 2" key="2">
    <citation type="journal article" date="2011" name="J. Antibiot.">
        <title>Furaquinocins I and J: novel polyketide isoprenoid hybrid compounds from Streptomyces reveromyceticus SN-593.</title>
        <authorList>
            <person name="Panthee S."/>
            <person name="Takahashi S."/>
            <person name="Takagi H."/>
            <person name="Nogawa T."/>
            <person name="Oowada E."/>
            <person name="Uramoto M."/>
            <person name="Osada H."/>
        </authorList>
    </citation>
    <scope>NUCLEOTIDE SEQUENCE [LARGE SCALE GENOMIC DNA]</scope>
    <source>
        <strain evidence="1 2">SN-593</strain>
    </source>
</reference>
<dbReference type="EMBL" id="AP018365">
    <property type="protein sequence ID" value="BBA98476.1"/>
    <property type="molecule type" value="Genomic_DNA"/>
</dbReference>
<reference evidence="1 2" key="1">
    <citation type="journal article" date="2010" name="J. Bacteriol.">
        <title>Biochemical characterization of a novel indole prenyltransferase from Streptomyces sp. SN-593.</title>
        <authorList>
            <person name="Takahashi S."/>
            <person name="Takagi H."/>
            <person name="Toyoda A."/>
            <person name="Uramoto M."/>
            <person name="Nogawa T."/>
            <person name="Ueki M."/>
            <person name="Sakaki Y."/>
            <person name="Osada H."/>
        </authorList>
    </citation>
    <scope>NUCLEOTIDE SEQUENCE [LARGE SCALE GENOMIC DNA]</scope>
    <source>
        <strain evidence="1 2">SN-593</strain>
    </source>
</reference>
<dbReference type="Proteomes" id="UP000595703">
    <property type="component" value="Chromosome"/>
</dbReference>
<keyword evidence="2" id="KW-1185">Reference proteome</keyword>
<organism evidence="1 2">
    <name type="scientific">Actinacidiphila reveromycinica</name>
    <dbReference type="NCBI Taxonomy" id="659352"/>
    <lineage>
        <taxon>Bacteria</taxon>
        <taxon>Bacillati</taxon>
        <taxon>Actinomycetota</taxon>
        <taxon>Actinomycetes</taxon>
        <taxon>Kitasatosporales</taxon>
        <taxon>Streptomycetaceae</taxon>
        <taxon>Actinacidiphila</taxon>
    </lineage>
</organism>
<sequence length="167" mass="17942">MGVRARRERMSLVTVADWEGTTLDVSGELATVGMAGASALVASMTADGWRGFRDWIARWLGRGQPQNEARQLARLDADRGLLLAATAGEAADQAGVVSASWAVRLQDLADEDPEAARELLEFVTRWRVENPESAQRATAIRQNAKASGKARITQVGGNQTIINPGQS</sequence>